<feature type="region of interest" description="Disordered" evidence="5">
    <location>
        <begin position="1"/>
        <end position="38"/>
    </location>
</feature>
<dbReference type="Gene3D" id="3.80.10.10">
    <property type="entry name" value="Ribonuclease Inhibitor"/>
    <property type="match status" value="2"/>
</dbReference>
<comment type="caution">
    <text evidence="6">The sequence shown here is derived from an EMBL/GenBank/DDBJ whole genome shotgun (WGS) entry which is preliminary data.</text>
</comment>
<keyword evidence="3" id="KW-0433">Leucine-rich repeat</keyword>
<dbReference type="EMBL" id="CAKOGP040000668">
    <property type="protein sequence ID" value="CAJ1937702.1"/>
    <property type="molecule type" value="Genomic_DNA"/>
</dbReference>
<dbReference type="Pfam" id="PF00560">
    <property type="entry name" value="LRR_1"/>
    <property type="match status" value="4"/>
</dbReference>
<proteinExistence type="predicted"/>
<gene>
    <name evidence="6" type="ORF">CYCCA115_LOCUS5775</name>
</gene>
<feature type="region of interest" description="Disordered" evidence="5">
    <location>
        <begin position="773"/>
        <end position="821"/>
    </location>
</feature>
<dbReference type="AlphaFoldDB" id="A0AAD2CMN5"/>
<evidence type="ECO:0000256" key="3">
    <source>
        <dbReference type="ARBA" id="ARBA00022614"/>
    </source>
</evidence>
<feature type="compositionally biased region" description="Low complexity" evidence="5">
    <location>
        <begin position="802"/>
        <end position="813"/>
    </location>
</feature>
<feature type="compositionally biased region" description="Gly residues" evidence="5">
    <location>
        <begin position="791"/>
        <end position="801"/>
    </location>
</feature>
<evidence type="ECO:0000313" key="7">
    <source>
        <dbReference type="Proteomes" id="UP001295423"/>
    </source>
</evidence>
<accession>A0AAD2CMN5</accession>
<name>A0AAD2CMN5_9STRA</name>
<dbReference type="Proteomes" id="UP001295423">
    <property type="component" value="Unassembled WGS sequence"/>
</dbReference>
<dbReference type="PANTHER" id="PTHR48004">
    <property type="entry name" value="OS01G0149700 PROTEIN"/>
    <property type="match status" value="1"/>
</dbReference>
<dbReference type="PANTHER" id="PTHR48004:SF59">
    <property type="entry name" value="LEUCINE-RICH REPEAT-CONTAINING N-TERMINAL PLANT-TYPE DOMAIN-CONTAINING PROTEIN"/>
    <property type="match status" value="1"/>
</dbReference>
<dbReference type="GO" id="GO:0005886">
    <property type="term" value="C:plasma membrane"/>
    <property type="evidence" value="ECO:0007669"/>
    <property type="project" value="UniProtKB-SubCell"/>
</dbReference>
<dbReference type="SUPFAM" id="SSF52058">
    <property type="entry name" value="L domain-like"/>
    <property type="match status" value="2"/>
</dbReference>
<dbReference type="SMART" id="SM00369">
    <property type="entry name" value="LRR_TYP"/>
    <property type="match status" value="7"/>
</dbReference>
<evidence type="ECO:0000313" key="6">
    <source>
        <dbReference type="EMBL" id="CAJ1937702.1"/>
    </source>
</evidence>
<reference evidence="6" key="1">
    <citation type="submission" date="2023-08" db="EMBL/GenBank/DDBJ databases">
        <authorList>
            <person name="Audoor S."/>
            <person name="Bilcke G."/>
        </authorList>
    </citation>
    <scope>NUCLEOTIDE SEQUENCE</scope>
</reference>
<dbReference type="InterPro" id="IPR052941">
    <property type="entry name" value="StomDev_PlantInt_Reg"/>
</dbReference>
<dbReference type="FunFam" id="3.80.10.10:FF:000383">
    <property type="entry name" value="Leucine-rich repeat receptor protein kinase EMS1"/>
    <property type="match status" value="1"/>
</dbReference>
<dbReference type="InterPro" id="IPR032675">
    <property type="entry name" value="LRR_dom_sf"/>
</dbReference>
<sequence>MMEAAEEYGDMTLPLESEGKQQQQLELQKGNHEDHDQLPNVEEYKAAIGHRTGGVGLKDKLKKVIGNIGPSSADGVEERESILARDPVERKQDPPELRNQKYEMMAYDDERNHAVENEGLFRIDADEENDDENQIVSLEIEEEGSDQEKYEEGPNNCFWKSCGFVSICLLAAVVVQFVVFGIQPSEKPRDFFHFVQGDTEAYLALRDYLVNVGSVSPQTAFDQTTTPQYLAAQWMAHGDPLNMPVPQERNLQFSERYIMAVLFFALGGTEWTHEYNFLSGDHICTWFEEFTLQDGSSVLYGIHRCREADNGELYPHSVFMPNNGLAGFIPDEIQSLEGLEVFNVMFNPNIVGTIPEAFATMDSLTHLALQWCNLDGTIPTWIGTMTTLQYLGLGNNLLDGTVPAEINSLSRLELLGLDDNDLFGSIDIFAPLSNLKSLYLENNFFNGTISETLMQGWPKMEELDLSECGFTGFLPTTLFNNNPQLKVLDLHGNEFAGPLPNMIDTNTELDFLALHRNRLEGFVPNSFKNLEALHHLDLSENLFESTLPEELGEMTALEYLFTGDNNFVPAEVPKFLIELTNLKELSMKKNQLQGSIPEFFLYLSNLVFLDFHDNNLSQQVPPGFGKLTVLRHLILKQNALTGQLPAEMGQMTNLQVLLMEQNSFEGTADALCSATSFKVETFVADCGDQFVQIPTENPGNVGDDNPTISPSAAPDTGVIDDQPTGGTFITTAPTPATSPNDGPTAADLIPTIASSVPTPFDDDKVFTPLPTTSPPVFDDDPVVNNPPVGNDVGGEGDGGLGQFDDLGPADDLPGNGGDDGGRRRMVAGQIDCSCCTICCDPGDATCNNWDWKGNLDPIWEHGYKRRRYSYDLGPVVWLP</sequence>
<dbReference type="Pfam" id="PF13855">
    <property type="entry name" value="LRR_8"/>
    <property type="match status" value="1"/>
</dbReference>
<keyword evidence="2" id="KW-1003">Cell membrane</keyword>
<evidence type="ECO:0000256" key="2">
    <source>
        <dbReference type="ARBA" id="ARBA00022475"/>
    </source>
</evidence>
<dbReference type="InterPro" id="IPR001611">
    <property type="entry name" value="Leu-rich_rpt"/>
</dbReference>
<organism evidence="6 7">
    <name type="scientific">Cylindrotheca closterium</name>
    <dbReference type="NCBI Taxonomy" id="2856"/>
    <lineage>
        <taxon>Eukaryota</taxon>
        <taxon>Sar</taxon>
        <taxon>Stramenopiles</taxon>
        <taxon>Ochrophyta</taxon>
        <taxon>Bacillariophyta</taxon>
        <taxon>Bacillariophyceae</taxon>
        <taxon>Bacillariophycidae</taxon>
        <taxon>Bacillariales</taxon>
        <taxon>Bacillariaceae</taxon>
        <taxon>Cylindrotheca</taxon>
    </lineage>
</organism>
<evidence type="ECO:0000256" key="1">
    <source>
        <dbReference type="ARBA" id="ARBA00004236"/>
    </source>
</evidence>
<comment type="subcellular location">
    <subcellularLocation>
        <location evidence="1">Cell membrane</location>
    </subcellularLocation>
</comment>
<dbReference type="FunFam" id="3.80.10.10:FF:000041">
    <property type="entry name" value="LRR receptor-like serine/threonine-protein kinase ERECTA"/>
    <property type="match status" value="2"/>
</dbReference>
<keyword evidence="2" id="KW-0472">Membrane</keyword>
<dbReference type="InterPro" id="IPR003591">
    <property type="entry name" value="Leu-rich_rpt_typical-subtyp"/>
</dbReference>
<keyword evidence="4" id="KW-0677">Repeat</keyword>
<keyword evidence="7" id="KW-1185">Reference proteome</keyword>
<evidence type="ECO:0000256" key="5">
    <source>
        <dbReference type="SAM" id="MobiDB-lite"/>
    </source>
</evidence>
<feature type="compositionally biased region" description="Basic and acidic residues" evidence="5">
    <location>
        <begin position="29"/>
        <end position="38"/>
    </location>
</feature>
<protein>
    <submittedName>
        <fullName evidence="6">Uncharacterized protein</fullName>
    </submittedName>
</protein>
<evidence type="ECO:0000256" key="4">
    <source>
        <dbReference type="ARBA" id="ARBA00022737"/>
    </source>
</evidence>